<sequence>MGREPHPLGGNAAQYLAGTQAATSGMGALMGAALHGIGQHVDVSMQETLLGAVDGRLLFTEYTKEVATRGDNPAAGFQFCQDGDDLDAIILPWLLDRSKYQIAEAAQAEGVFAAPVLDVGEVVESEHFASRGYFVEVDHPETGPVRYGGAPFQMRETPWDIRRPPPLLGPAQRGDILRPPGSHKRGPGQVPPDRGYLGDLTTKEGPDMTKLPLEGIRILDATDVWAGPYTCTLLGDLGAEVIKVDSIQRFGSRGQLNPPDTRPDGTPPVMWAYPDGVPRTPGTQPWNRVALYNGINRNKLGITLNLRDPQGKDLFKRLASISDVVIDNYATGVFARLGLGYEDLKEVKEDIIVISMPLFGNYGTYSQYKGLGSTADPISGHATLRGYLGEDPTGLQGTVHSDAVASSTAPFAAMAAIFYRNRTGKGQFIDFGQCEAYMGHLGEVYLDYTMNGRVQGTRGNRHESAAPHGCYRAKGDDSWVIIAVTNDEEWERFCQAIGNPALDGRPALRHVPRPPRQPGRAGRSGWQWTVQRTTTTRSCACCSRSPHPQRGRTATPAWCGISETPLSIRIPANCLGEHNEHVFGNLLGLSWTRQRVAQYCRSRPDQRKSTIRADQ</sequence>
<dbReference type="InterPro" id="IPR050483">
    <property type="entry name" value="CoA-transferase_III_domain"/>
</dbReference>
<keyword evidence="2" id="KW-0808">Transferase</keyword>
<protein>
    <submittedName>
        <fullName evidence="4">Succinyl-CoA:(R)-benzylsuccinate CoA-transferase subunit BbsF</fullName>
    </submittedName>
</protein>
<dbReference type="Gene3D" id="3.40.50.10540">
    <property type="entry name" value="Crotonobetainyl-coa:carnitine coa-transferase, domain 1"/>
    <property type="match status" value="3"/>
</dbReference>
<reference evidence="4" key="1">
    <citation type="submission" date="2023-03" db="EMBL/GenBank/DDBJ databases">
        <authorList>
            <person name="Steffen K."/>
            <person name="Cardenas P."/>
        </authorList>
    </citation>
    <scope>NUCLEOTIDE SEQUENCE</scope>
</reference>
<gene>
    <name evidence="4" type="ORF">GBAR_LOCUS28371</name>
</gene>
<dbReference type="EMBL" id="CASHTH010003967">
    <property type="protein sequence ID" value="CAI8051829.1"/>
    <property type="molecule type" value="Genomic_DNA"/>
</dbReference>
<feature type="region of interest" description="Disordered" evidence="3">
    <location>
        <begin position="173"/>
        <end position="196"/>
    </location>
</feature>
<keyword evidence="5" id="KW-1185">Reference proteome</keyword>
<dbReference type="AlphaFoldDB" id="A0AA35TQD7"/>
<proteinExistence type="inferred from homology"/>
<dbReference type="Gene3D" id="3.30.1540.10">
    <property type="entry name" value="formyl-coa transferase, domain 3"/>
    <property type="match status" value="2"/>
</dbReference>
<accession>A0AA35TQD7</accession>
<feature type="region of interest" description="Disordered" evidence="3">
    <location>
        <begin position="505"/>
        <end position="526"/>
    </location>
</feature>
<evidence type="ECO:0000256" key="2">
    <source>
        <dbReference type="ARBA" id="ARBA00022679"/>
    </source>
</evidence>
<dbReference type="InterPro" id="IPR044855">
    <property type="entry name" value="CoA-Trfase_III_dom3_sf"/>
</dbReference>
<dbReference type="InterPro" id="IPR023606">
    <property type="entry name" value="CoA-Trfase_III_dom_1_sf"/>
</dbReference>
<dbReference type="GO" id="GO:0008410">
    <property type="term" value="F:CoA-transferase activity"/>
    <property type="evidence" value="ECO:0007669"/>
    <property type="project" value="TreeGrafter"/>
</dbReference>
<dbReference type="SUPFAM" id="SSF89796">
    <property type="entry name" value="CoA-transferase family III (CaiB/BaiF)"/>
    <property type="match status" value="2"/>
</dbReference>
<dbReference type="Pfam" id="PF02515">
    <property type="entry name" value="CoA_transf_3"/>
    <property type="match status" value="2"/>
</dbReference>
<dbReference type="InterPro" id="IPR003673">
    <property type="entry name" value="CoA-Trfase_fam_III"/>
</dbReference>
<dbReference type="PANTHER" id="PTHR48207">
    <property type="entry name" value="SUCCINATE--HYDROXYMETHYLGLUTARATE COA-TRANSFERASE"/>
    <property type="match status" value="1"/>
</dbReference>
<evidence type="ECO:0000313" key="4">
    <source>
        <dbReference type="EMBL" id="CAI8051829.1"/>
    </source>
</evidence>
<dbReference type="PANTHER" id="PTHR48207:SF3">
    <property type="entry name" value="SUCCINATE--HYDROXYMETHYLGLUTARATE COA-TRANSFERASE"/>
    <property type="match status" value="1"/>
</dbReference>
<comment type="similarity">
    <text evidence="1">Belongs to the CoA-transferase III family.</text>
</comment>
<dbReference type="Proteomes" id="UP001174909">
    <property type="component" value="Unassembled WGS sequence"/>
</dbReference>
<comment type="caution">
    <text evidence="4">The sequence shown here is derived from an EMBL/GenBank/DDBJ whole genome shotgun (WGS) entry which is preliminary data.</text>
</comment>
<name>A0AA35TQD7_GEOBA</name>
<organism evidence="4 5">
    <name type="scientific">Geodia barretti</name>
    <name type="common">Barrett's horny sponge</name>
    <dbReference type="NCBI Taxonomy" id="519541"/>
    <lineage>
        <taxon>Eukaryota</taxon>
        <taxon>Metazoa</taxon>
        <taxon>Porifera</taxon>
        <taxon>Demospongiae</taxon>
        <taxon>Heteroscleromorpha</taxon>
        <taxon>Tetractinellida</taxon>
        <taxon>Astrophorina</taxon>
        <taxon>Geodiidae</taxon>
        <taxon>Geodia</taxon>
    </lineage>
</organism>
<evidence type="ECO:0000256" key="1">
    <source>
        <dbReference type="ARBA" id="ARBA00008383"/>
    </source>
</evidence>
<evidence type="ECO:0000256" key="3">
    <source>
        <dbReference type="SAM" id="MobiDB-lite"/>
    </source>
</evidence>
<evidence type="ECO:0000313" key="5">
    <source>
        <dbReference type="Proteomes" id="UP001174909"/>
    </source>
</evidence>